<comment type="caution">
    <text evidence="1">The sequence shown here is derived from an EMBL/GenBank/DDBJ whole genome shotgun (WGS) entry which is preliminary data.</text>
</comment>
<gene>
    <name evidence="1" type="ORF">Amon02_000149900</name>
</gene>
<evidence type="ECO:0000313" key="2">
    <source>
        <dbReference type="Proteomes" id="UP001165064"/>
    </source>
</evidence>
<keyword evidence="2" id="KW-1185">Reference proteome</keyword>
<dbReference type="Proteomes" id="UP001165064">
    <property type="component" value="Unassembled WGS sequence"/>
</dbReference>
<dbReference type="EMBL" id="BSXS01000737">
    <property type="protein sequence ID" value="GME73697.1"/>
    <property type="molecule type" value="Genomic_DNA"/>
</dbReference>
<accession>A0ACB5SV09</accession>
<sequence>MLKKSITSHNNSRNNKPQEQQQQQKQQLDPTTVSQSKQYPVLSDTICYNAINTTTRNLFTLLILNLRLPFKLFDSIDYLGNMSCTSHNRQAEVSHHFDSAFCQVVLVFKIHRVTKLMPFSSLKAVTNVFTS</sequence>
<reference evidence="1" key="1">
    <citation type="submission" date="2023-04" db="EMBL/GenBank/DDBJ databases">
        <title>Ambrosiozyma monospora NBRC 10751.</title>
        <authorList>
            <person name="Ichikawa N."/>
            <person name="Sato H."/>
            <person name="Tonouchi N."/>
        </authorList>
    </citation>
    <scope>NUCLEOTIDE SEQUENCE</scope>
    <source>
        <strain evidence="1">NBRC 10751</strain>
    </source>
</reference>
<name>A0ACB5SV09_AMBMO</name>
<protein>
    <submittedName>
        <fullName evidence="1">Unnamed protein product</fullName>
    </submittedName>
</protein>
<organism evidence="1 2">
    <name type="scientific">Ambrosiozyma monospora</name>
    <name type="common">Yeast</name>
    <name type="synonym">Endomycopsis monosporus</name>
    <dbReference type="NCBI Taxonomy" id="43982"/>
    <lineage>
        <taxon>Eukaryota</taxon>
        <taxon>Fungi</taxon>
        <taxon>Dikarya</taxon>
        <taxon>Ascomycota</taxon>
        <taxon>Saccharomycotina</taxon>
        <taxon>Pichiomycetes</taxon>
        <taxon>Pichiales</taxon>
        <taxon>Pichiaceae</taxon>
        <taxon>Ambrosiozyma</taxon>
    </lineage>
</organism>
<evidence type="ECO:0000313" key="1">
    <source>
        <dbReference type="EMBL" id="GME73697.1"/>
    </source>
</evidence>
<proteinExistence type="predicted"/>